<name>A0ABN1ML90_9FLAO</name>
<dbReference type="EMBL" id="BAAAFH010000003">
    <property type="protein sequence ID" value="GAA0873943.1"/>
    <property type="molecule type" value="Genomic_DNA"/>
</dbReference>
<evidence type="ECO:0000313" key="1">
    <source>
        <dbReference type="EMBL" id="GAA0873943.1"/>
    </source>
</evidence>
<accession>A0ABN1ML90</accession>
<gene>
    <name evidence="1" type="ORF">GCM10009118_03510</name>
</gene>
<protein>
    <submittedName>
        <fullName evidence="1">Uncharacterized protein</fullName>
    </submittedName>
</protein>
<organism evidence="1 2">
    <name type="scientific">Wandonia haliotis</name>
    <dbReference type="NCBI Taxonomy" id="574963"/>
    <lineage>
        <taxon>Bacteria</taxon>
        <taxon>Pseudomonadati</taxon>
        <taxon>Bacteroidota</taxon>
        <taxon>Flavobacteriia</taxon>
        <taxon>Flavobacteriales</taxon>
        <taxon>Crocinitomicaceae</taxon>
        <taxon>Wandonia</taxon>
    </lineage>
</organism>
<evidence type="ECO:0000313" key="2">
    <source>
        <dbReference type="Proteomes" id="UP001501126"/>
    </source>
</evidence>
<proteinExistence type="predicted"/>
<comment type="caution">
    <text evidence="1">The sequence shown here is derived from an EMBL/GenBank/DDBJ whole genome shotgun (WGS) entry which is preliminary data.</text>
</comment>
<keyword evidence="2" id="KW-1185">Reference proteome</keyword>
<reference evidence="1 2" key="1">
    <citation type="journal article" date="2019" name="Int. J. Syst. Evol. Microbiol.">
        <title>The Global Catalogue of Microorganisms (GCM) 10K type strain sequencing project: providing services to taxonomists for standard genome sequencing and annotation.</title>
        <authorList>
            <consortium name="The Broad Institute Genomics Platform"/>
            <consortium name="The Broad Institute Genome Sequencing Center for Infectious Disease"/>
            <person name="Wu L."/>
            <person name="Ma J."/>
        </authorList>
    </citation>
    <scope>NUCLEOTIDE SEQUENCE [LARGE SCALE GENOMIC DNA]</scope>
    <source>
        <strain evidence="1 2">JCM 16083</strain>
    </source>
</reference>
<dbReference type="Proteomes" id="UP001501126">
    <property type="component" value="Unassembled WGS sequence"/>
</dbReference>
<sequence>MVELLNSDCSIILLLLEFWGILELHESNPTNNKKQIVFVMFKIDYNDSNNL</sequence>